<feature type="chain" id="PRO_5020771220" evidence="5">
    <location>
        <begin position="19"/>
        <end position="168"/>
    </location>
</feature>
<keyword evidence="2" id="KW-0201">Cytochrome c-type biogenesis</keyword>
<evidence type="ECO:0000256" key="4">
    <source>
        <dbReference type="ARBA" id="ARBA00023284"/>
    </source>
</evidence>
<feature type="domain" description="Thioredoxin" evidence="6">
    <location>
        <begin position="20"/>
        <end position="168"/>
    </location>
</feature>
<dbReference type="Pfam" id="PF13905">
    <property type="entry name" value="Thioredoxin_8"/>
    <property type="match status" value="1"/>
</dbReference>
<dbReference type="PROSITE" id="PS51257">
    <property type="entry name" value="PROKAR_LIPOPROTEIN"/>
    <property type="match status" value="1"/>
</dbReference>
<evidence type="ECO:0000256" key="3">
    <source>
        <dbReference type="ARBA" id="ARBA00023157"/>
    </source>
</evidence>
<protein>
    <submittedName>
        <fullName evidence="7">TlpA family protein disulfide reductase</fullName>
    </submittedName>
</protein>
<dbReference type="PROSITE" id="PS51352">
    <property type="entry name" value="THIOREDOXIN_2"/>
    <property type="match status" value="1"/>
</dbReference>
<dbReference type="SUPFAM" id="SSF52833">
    <property type="entry name" value="Thioredoxin-like"/>
    <property type="match status" value="1"/>
</dbReference>
<comment type="subcellular location">
    <subcellularLocation>
        <location evidence="1">Cell envelope</location>
    </subcellularLocation>
</comment>
<accession>A0A4Q1KA11</accession>
<evidence type="ECO:0000256" key="1">
    <source>
        <dbReference type="ARBA" id="ARBA00004196"/>
    </source>
</evidence>
<dbReference type="InterPro" id="IPR013766">
    <property type="entry name" value="Thioredoxin_domain"/>
</dbReference>
<dbReference type="EMBL" id="SBKN01000002">
    <property type="protein sequence ID" value="RXR23351.1"/>
    <property type="molecule type" value="Genomic_DNA"/>
</dbReference>
<evidence type="ECO:0000256" key="2">
    <source>
        <dbReference type="ARBA" id="ARBA00022748"/>
    </source>
</evidence>
<feature type="signal peptide" evidence="5">
    <location>
        <begin position="1"/>
        <end position="18"/>
    </location>
</feature>
<dbReference type="AlphaFoldDB" id="A0A4Q1KA11"/>
<keyword evidence="5" id="KW-0732">Signal</keyword>
<organism evidence="7 8">
    <name type="scientific">Flavobacterium stagni</name>
    <dbReference type="NCBI Taxonomy" id="2506421"/>
    <lineage>
        <taxon>Bacteria</taxon>
        <taxon>Pseudomonadati</taxon>
        <taxon>Bacteroidota</taxon>
        <taxon>Flavobacteriia</taxon>
        <taxon>Flavobacteriales</taxon>
        <taxon>Flavobacteriaceae</taxon>
        <taxon>Flavobacterium</taxon>
    </lineage>
</organism>
<evidence type="ECO:0000313" key="8">
    <source>
        <dbReference type="Proteomes" id="UP000289857"/>
    </source>
</evidence>
<evidence type="ECO:0000313" key="7">
    <source>
        <dbReference type="EMBL" id="RXR23351.1"/>
    </source>
</evidence>
<gene>
    <name evidence="7" type="ORF">EQG61_05110</name>
</gene>
<dbReference type="RefSeq" id="WP_129460831.1">
    <property type="nucleotide sequence ID" value="NZ_SBKN01000002.1"/>
</dbReference>
<name>A0A4Q1KA11_9FLAO</name>
<dbReference type="Gene3D" id="3.40.30.10">
    <property type="entry name" value="Glutaredoxin"/>
    <property type="match status" value="1"/>
</dbReference>
<dbReference type="PANTHER" id="PTHR42852">
    <property type="entry name" value="THIOL:DISULFIDE INTERCHANGE PROTEIN DSBE"/>
    <property type="match status" value="1"/>
</dbReference>
<evidence type="ECO:0000259" key="6">
    <source>
        <dbReference type="PROSITE" id="PS51352"/>
    </source>
</evidence>
<dbReference type="Proteomes" id="UP000289857">
    <property type="component" value="Unassembled WGS sequence"/>
</dbReference>
<dbReference type="InterPro" id="IPR036249">
    <property type="entry name" value="Thioredoxin-like_sf"/>
</dbReference>
<dbReference type="InterPro" id="IPR050553">
    <property type="entry name" value="Thioredoxin_ResA/DsbE_sf"/>
</dbReference>
<reference evidence="8" key="1">
    <citation type="submission" date="2019-01" db="EMBL/GenBank/DDBJ databases">
        <title>Cytophagaceae bacterium strain CAR-16.</title>
        <authorList>
            <person name="Chen W.-M."/>
        </authorList>
    </citation>
    <scope>NUCLEOTIDE SEQUENCE [LARGE SCALE GENOMIC DNA]</scope>
    <source>
        <strain evidence="8">WWJ-16</strain>
    </source>
</reference>
<evidence type="ECO:0000256" key="5">
    <source>
        <dbReference type="SAM" id="SignalP"/>
    </source>
</evidence>
<dbReference type="InterPro" id="IPR012336">
    <property type="entry name" value="Thioredoxin-like_fold"/>
</dbReference>
<proteinExistence type="predicted"/>
<dbReference type="PANTHER" id="PTHR42852:SF6">
    <property type="entry name" value="THIOL:DISULFIDE INTERCHANGE PROTEIN DSBE"/>
    <property type="match status" value="1"/>
</dbReference>
<dbReference type="OrthoDB" id="1098640at2"/>
<keyword evidence="3" id="KW-1015">Disulfide bond</keyword>
<comment type="caution">
    <text evidence="7">The sequence shown here is derived from an EMBL/GenBank/DDBJ whole genome shotgun (WGS) entry which is preliminary data.</text>
</comment>
<dbReference type="CDD" id="cd02966">
    <property type="entry name" value="TlpA_like_family"/>
    <property type="match status" value="1"/>
</dbReference>
<keyword evidence="4" id="KW-0676">Redox-active center</keyword>
<keyword evidence="8" id="KW-1185">Reference proteome</keyword>
<sequence>MKKIVSLSLVLFSLFSCAQTEVPTAFSKASLKEKVTDVDGNELKFADVLKKHEGKVTVIEIWASWCSDCVKAMPKVKEMQAAHPKVDYVFISMDKAFDKWKAGIEKHQLVGDQYWVNDEKGMKGSFGKSVDLDWIPRYMIIDKEGKITIYRAIETDFDKLNATLKSLE</sequence>
<dbReference type="GO" id="GO:0017004">
    <property type="term" value="P:cytochrome complex assembly"/>
    <property type="evidence" value="ECO:0007669"/>
    <property type="project" value="UniProtKB-KW"/>
</dbReference>
<dbReference type="GO" id="GO:0030313">
    <property type="term" value="C:cell envelope"/>
    <property type="evidence" value="ECO:0007669"/>
    <property type="project" value="UniProtKB-SubCell"/>
</dbReference>